<dbReference type="EMBL" id="JAEIJD010000009">
    <property type="protein sequence ID" value="MBI6630463.1"/>
    <property type="molecule type" value="Genomic_DNA"/>
</dbReference>
<organism evidence="1 2">
    <name type="scientific">Pontibaca salina</name>
    <dbReference type="NCBI Taxonomy" id="2795731"/>
    <lineage>
        <taxon>Bacteria</taxon>
        <taxon>Pseudomonadati</taxon>
        <taxon>Pseudomonadota</taxon>
        <taxon>Alphaproteobacteria</taxon>
        <taxon>Rhodobacterales</taxon>
        <taxon>Roseobacteraceae</taxon>
        <taxon>Pontibaca</taxon>
    </lineage>
</organism>
<evidence type="ECO:0000313" key="2">
    <source>
        <dbReference type="Proteomes" id="UP000613255"/>
    </source>
</evidence>
<dbReference type="PROSITE" id="PS51257">
    <property type="entry name" value="PROKAR_LIPOPROTEIN"/>
    <property type="match status" value="1"/>
</dbReference>
<name>A0A934M166_9RHOB</name>
<protein>
    <recommendedName>
        <fullName evidence="3">Lipoprotein</fullName>
    </recommendedName>
</protein>
<gene>
    <name evidence="1" type="ORF">JAO82_11310</name>
</gene>
<sequence length="335" mass="35434">MFNKLSYGHRPAKRVALPLITVAMVGVAGFLAACKTDEAEAGNGGDVQAEVEALLDGVAAGQSGLRVTGAVTSSDLVFVDPAGRPTAEFRPARQSRATYSRNGNNADGPYRIIARTGVSDPSGEQDIVGSWVTVVLPAKAAPGAYKVASGRAAKDNEAQASLTGEHYNWAFGDKVQGDLYVAEIGDSLTAAWDFTAQNKSGEMVEIKGGVKELAFWPQQETKYTISINGETDEKSGRMSAHRAGGVGATLLPGRGIYLELPAEIDTGTYPLLRHRSDNPNGVVLNLPDQSYEAVNGEMTFERDGNYLHGTFKATTSGEDVVTLDGSFSYVVLPDA</sequence>
<keyword evidence="2" id="KW-1185">Reference proteome</keyword>
<accession>A0A934M166</accession>
<comment type="caution">
    <text evidence="1">The sequence shown here is derived from an EMBL/GenBank/DDBJ whole genome shotgun (WGS) entry which is preliminary data.</text>
</comment>
<proteinExistence type="predicted"/>
<evidence type="ECO:0008006" key="3">
    <source>
        <dbReference type="Google" id="ProtNLM"/>
    </source>
</evidence>
<dbReference type="RefSeq" id="WP_198686487.1">
    <property type="nucleotide sequence ID" value="NZ_JAEIJD010000009.1"/>
</dbReference>
<reference evidence="1" key="1">
    <citation type="submission" date="2020-12" db="EMBL/GenBank/DDBJ databases">
        <title>Pontibaca salina gen. nov., sp. nov., isolated from marine sediment.</title>
        <authorList>
            <person name="Bo J."/>
            <person name="Wang S."/>
            <person name="Song X."/>
            <person name="Du Z."/>
        </authorList>
    </citation>
    <scope>NUCLEOTIDE SEQUENCE</scope>
    <source>
        <strain evidence="1">S1109L</strain>
    </source>
</reference>
<dbReference type="AlphaFoldDB" id="A0A934M166"/>
<evidence type="ECO:0000313" key="1">
    <source>
        <dbReference type="EMBL" id="MBI6630463.1"/>
    </source>
</evidence>
<dbReference type="Proteomes" id="UP000613255">
    <property type="component" value="Unassembled WGS sequence"/>
</dbReference>